<dbReference type="RefSeq" id="WP_269662916.1">
    <property type="nucleotide sequence ID" value="NZ_CP114413.1"/>
</dbReference>
<evidence type="ECO:0000313" key="3">
    <source>
        <dbReference type="Proteomes" id="UP001164439"/>
    </source>
</evidence>
<evidence type="ECO:0000313" key="2">
    <source>
        <dbReference type="EMBL" id="WAZ25436.1"/>
    </source>
</evidence>
<organism evidence="2 3">
    <name type="scientific">Streptomyces cinnabarinus</name>
    <dbReference type="NCBI Taxonomy" id="67287"/>
    <lineage>
        <taxon>Bacteria</taxon>
        <taxon>Bacillati</taxon>
        <taxon>Actinomycetota</taxon>
        <taxon>Actinomycetes</taxon>
        <taxon>Kitasatosporales</taxon>
        <taxon>Streptomycetaceae</taxon>
        <taxon>Streptomyces</taxon>
    </lineage>
</organism>
<sequence length="224" mass="24061">MALFRDRGHAGRELARELRERGDLADPVVLALPRGGVAVAQEVARALDAPLDVLVARKIGAPFHEEFGVGAICGDDPPVFDEWTLGRLGLTEVALEPVVARERAELRRREQLYRSGRPALDLRGRTVVVVDDGLATGVTARAALRWIRGRSPARVLLVVPVGSPEGVALMGPEADEVICPHRPVDFMAVGLWYDDFEQLTDADVLAALHTGAEGRSAGDGRSGP</sequence>
<dbReference type="Proteomes" id="UP001164439">
    <property type="component" value="Chromosome"/>
</dbReference>
<gene>
    <name evidence="2" type="ORF">STRCI_006935</name>
</gene>
<dbReference type="GO" id="GO:0016757">
    <property type="term" value="F:glycosyltransferase activity"/>
    <property type="evidence" value="ECO:0007669"/>
    <property type="project" value="UniProtKB-KW"/>
</dbReference>
<reference evidence="2" key="1">
    <citation type="submission" date="2022-12" db="EMBL/GenBank/DDBJ databases">
        <authorList>
            <person name="Ruckert C."/>
            <person name="Busche T."/>
            <person name="Kalinowski J."/>
            <person name="Wittmann C."/>
        </authorList>
    </citation>
    <scope>NUCLEOTIDE SEQUENCE</scope>
    <source>
        <strain evidence="2">DSM 40467</strain>
    </source>
</reference>
<protein>
    <submittedName>
        <fullName evidence="2">Phosphoribosyltransferase family protein</fullName>
    </submittedName>
</protein>
<keyword evidence="2" id="KW-0808">Transferase</keyword>
<dbReference type="Gene3D" id="3.40.50.2020">
    <property type="match status" value="1"/>
</dbReference>
<proteinExistence type="predicted"/>
<dbReference type="SUPFAM" id="SSF53271">
    <property type="entry name" value="PRTase-like"/>
    <property type="match status" value="1"/>
</dbReference>
<accession>A0ABY7KRV1</accession>
<name>A0ABY7KRV1_9ACTN</name>
<dbReference type="CDD" id="cd06223">
    <property type="entry name" value="PRTases_typeI"/>
    <property type="match status" value="1"/>
</dbReference>
<feature type="domain" description="Phosphoribosyltransferase" evidence="1">
    <location>
        <begin position="10"/>
        <end position="166"/>
    </location>
</feature>
<keyword evidence="3" id="KW-1185">Reference proteome</keyword>
<dbReference type="InterPro" id="IPR000836">
    <property type="entry name" value="PRTase_dom"/>
</dbReference>
<dbReference type="EMBL" id="CP114413">
    <property type="protein sequence ID" value="WAZ25436.1"/>
    <property type="molecule type" value="Genomic_DNA"/>
</dbReference>
<keyword evidence="2" id="KW-0328">Glycosyltransferase</keyword>
<dbReference type="InterPro" id="IPR029057">
    <property type="entry name" value="PRTase-like"/>
</dbReference>
<evidence type="ECO:0000259" key="1">
    <source>
        <dbReference type="Pfam" id="PF00156"/>
    </source>
</evidence>
<dbReference type="Gene3D" id="3.30.1310.20">
    <property type="entry name" value="PRTase-like"/>
    <property type="match status" value="1"/>
</dbReference>
<dbReference type="Pfam" id="PF00156">
    <property type="entry name" value="Pribosyltran"/>
    <property type="match status" value="1"/>
</dbReference>